<keyword evidence="2" id="KW-0812">Transmembrane</keyword>
<dbReference type="InParanoid" id="A0A2T3AIG4"/>
<evidence type="ECO:0000313" key="4">
    <source>
        <dbReference type="Proteomes" id="UP000241462"/>
    </source>
</evidence>
<reference evidence="3 4" key="1">
    <citation type="journal article" date="2018" name="Mycol. Prog.">
        <title>Coniella lustricola, a new species from submerged detritus.</title>
        <authorList>
            <person name="Raudabaugh D.B."/>
            <person name="Iturriaga T."/>
            <person name="Carver A."/>
            <person name="Mondo S."/>
            <person name="Pangilinan J."/>
            <person name="Lipzen A."/>
            <person name="He G."/>
            <person name="Amirebrahimi M."/>
            <person name="Grigoriev I.V."/>
            <person name="Miller A.N."/>
        </authorList>
    </citation>
    <scope>NUCLEOTIDE SEQUENCE [LARGE SCALE GENOMIC DNA]</scope>
    <source>
        <strain evidence="3 4">B22-T-1</strain>
    </source>
</reference>
<feature type="compositionally biased region" description="Low complexity" evidence="1">
    <location>
        <begin position="146"/>
        <end position="191"/>
    </location>
</feature>
<dbReference type="Proteomes" id="UP000241462">
    <property type="component" value="Unassembled WGS sequence"/>
</dbReference>
<feature type="compositionally biased region" description="Basic and acidic residues" evidence="1">
    <location>
        <begin position="451"/>
        <end position="470"/>
    </location>
</feature>
<protein>
    <submittedName>
        <fullName evidence="3">Uncharacterized protein</fullName>
    </submittedName>
</protein>
<evidence type="ECO:0000256" key="2">
    <source>
        <dbReference type="SAM" id="Phobius"/>
    </source>
</evidence>
<keyword evidence="2" id="KW-1133">Transmembrane helix</keyword>
<feature type="region of interest" description="Disordered" evidence="1">
    <location>
        <begin position="451"/>
        <end position="570"/>
    </location>
</feature>
<accession>A0A2T3AIG4</accession>
<dbReference type="AlphaFoldDB" id="A0A2T3AIG4"/>
<feature type="region of interest" description="Disordered" evidence="1">
    <location>
        <begin position="1"/>
        <end position="58"/>
    </location>
</feature>
<dbReference type="STRING" id="2025994.A0A2T3AIG4"/>
<feature type="compositionally biased region" description="Pro residues" evidence="1">
    <location>
        <begin position="205"/>
        <end position="216"/>
    </location>
</feature>
<feature type="compositionally biased region" description="Low complexity" evidence="1">
    <location>
        <begin position="527"/>
        <end position="536"/>
    </location>
</feature>
<keyword evidence="2" id="KW-0472">Membrane</keyword>
<evidence type="ECO:0000256" key="1">
    <source>
        <dbReference type="SAM" id="MobiDB-lite"/>
    </source>
</evidence>
<organism evidence="3 4">
    <name type="scientific">Coniella lustricola</name>
    <dbReference type="NCBI Taxonomy" id="2025994"/>
    <lineage>
        <taxon>Eukaryota</taxon>
        <taxon>Fungi</taxon>
        <taxon>Dikarya</taxon>
        <taxon>Ascomycota</taxon>
        <taxon>Pezizomycotina</taxon>
        <taxon>Sordariomycetes</taxon>
        <taxon>Sordariomycetidae</taxon>
        <taxon>Diaporthales</taxon>
        <taxon>Schizoparmaceae</taxon>
        <taxon>Coniella</taxon>
    </lineage>
</organism>
<feature type="compositionally biased region" description="Basic and acidic residues" evidence="1">
    <location>
        <begin position="505"/>
        <end position="520"/>
    </location>
</feature>
<feature type="compositionally biased region" description="Low complexity" evidence="1">
    <location>
        <begin position="1"/>
        <end position="10"/>
    </location>
</feature>
<keyword evidence="4" id="KW-1185">Reference proteome</keyword>
<feature type="region of interest" description="Disordered" evidence="1">
    <location>
        <begin position="126"/>
        <end position="330"/>
    </location>
</feature>
<feature type="compositionally biased region" description="Low complexity" evidence="1">
    <location>
        <begin position="227"/>
        <end position="299"/>
    </location>
</feature>
<feature type="transmembrane region" description="Helical" evidence="2">
    <location>
        <begin position="338"/>
        <end position="361"/>
    </location>
</feature>
<proteinExistence type="predicted"/>
<feature type="compositionally biased region" description="Basic and acidic residues" evidence="1">
    <location>
        <begin position="42"/>
        <end position="57"/>
    </location>
</feature>
<dbReference type="EMBL" id="KZ678385">
    <property type="protein sequence ID" value="PSR99241.1"/>
    <property type="molecule type" value="Genomic_DNA"/>
</dbReference>
<feature type="compositionally biased region" description="Polar residues" evidence="1">
    <location>
        <begin position="542"/>
        <end position="553"/>
    </location>
</feature>
<feature type="compositionally biased region" description="Polar residues" evidence="1">
    <location>
        <begin position="489"/>
        <end position="504"/>
    </location>
</feature>
<sequence>MTTTTTTTTTHRSNMTAAEHNAEIRAPGSDLDLSLPVGRGFNGDKEQMSSRGYREEEVPTDVNRVVREGAVEGFSSESEPDESLFQLRGENAEDRAWLGMKREEGVMLLRRRNALNSGFEQITTTARDTIVNAPPQHELNERTPDSDASTASSNADTNPNANANAHANANANANSNANANANANANVSTSNGPEGKAAEQGPKPGKGPPSPAAAPKPPDRPAVSEFTTQTSSSTTSTTLTSSFSTSTTLTTSTSTSSEMATTSSSSTATSTSVSTTSSTAPSSTATTTATSTSTPSLSSMGLETSVSPLQKGPAASALPTHGLGPVSTTSSGISGKEIGIAVGVGLVAVVLVSLAVLGFVLRRRGRLCFWRNPKTSPKDEMTDRLDEDWEFPLAEKSVVSSQETTGANQSSPRMGVTVEITSGHRWSSLDPTSKPILPDLKAFVKRFRDRLKNEDPGTESTDSRRLKLENEQSDQGSTSHYGFDKHYIQSKSQATKRLSNTSLSVREKVSRSSTDPRPRPDSVGSITSCTTCRSTRAPSRISLESSSQRQSTEFPKPVENERASDGSGWSMWFNKEEAIKKAENS</sequence>
<gene>
    <name evidence="3" type="ORF">BD289DRAFT_48014</name>
</gene>
<evidence type="ECO:0000313" key="3">
    <source>
        <dbReference type="EMBL" id="PSR99241.1"/>
    </source>
</evidence>
<name>A0A2T3AIG4_9PEZI</name>